<gene>
    <name evidence="1" type="ORF">TCAL_16712</name>
</gene>
<reference evidence="1 2" key="1">
    <citation type="journal article" date="2018" name="Nat. Ecol. Evol.">
        <title>Genomic signatures of mitonuclear coevolution across populations of Tigriopus californicus.</title>
        <authorList>
            <person name="Barreto F.S."/>
            <person name="Watson E.T."/>
            <person name="Lima T.G."/>
            <person name="Willett C.S."/>
            <person name="Edmands S."/>
            <person name="Li W."/>
            <person name="Burton R.S."/>
        </authorList>
    </citation>
    <scope>NUCLEOTIDE SEQUENCE [LARGE SCALE GENOMIC DNA]</scope>
    <source>
        <strain evidence="1 2">San Diego</strain>
    </source>
</reference>
<comment type="caution">
    <text evidence="1">The sequence shown here is derived from an EMBL/GenBank/DDBJ whole genome shotgun (WGS) entry which is preliminary data.</text>
</comment>
<dbReference type="Proteomes" id="UP000318571">
    <property type="component" value="Chromosome 11"/>
</dbReference>
<dbReference type="AlphaFoldDB" id="A0A553PM72"/>
<protein>
    <submittedName>
        <fullName evidence="1">Uncharacterized protein</fullName>
    </submittedName>
</protein>
<proteinExistence type="predicted"/>
<name>A0A553PM72_TIGCA</name>
<keyword evidence="2" id="KW-1185">Reference proteome</keyword>
<sequence>MASRSQSVQAGQQDAPSDWERDNFMRWVELELVFHSGRAVLESLEEKMLTAQNHHQSVNEILDQFTLTWTQKSKDLSKQITNKLSQLEMLVAVNRSFFTERLHPTVLQIGDIIQTDLLQNSEWKTMSDLRDKLSRQLKQFLALPSIQSLETTSMARKAGEIIHPWNPDSIPIRPDFCLSLLSNLDGNCSMSTLSLLDRARDFRWKLEDLQQLIKLLEVHEKRQKESLEPVLAHELARLESGTKRNGNITKRIETWQSEPASSAIATDPSFQVGDLTLQAWQDKYRVSLTRWNQLNR</sequence>
<organism evidence="1 2">
    <name type="scientific">Tigriopus californicus</name>
    <name type="common">Marine copepod</name>
    <dbReference type="NCBI Taxonomy" id="6832"/>
    <lineage>
        <taxon>Eukaryota</taxon>
        <taxon>Metazoa</taxon>
        <taxon>Ecdysozoa</taxon>
        <taxon>Arthropoda</taxon>
        <taxon>Crustacea</taxon>
        <taxon>Multicrustacea</taxon>
        <taxon>Hexanauplia</taxon>
        <taxon>Copepoda</taxon>
        <taxon>Harpacticoida</taxon>
        <taxon>Harpacticidae</taxon>
        <taxon>Tigriopus</taxon>
    </lineage>
</organism>
<accession>A0A553PM72</accession>
<evidence type="ECO:0000313" key="1">
    <source>
        <dbReference type="EMBL" id="TRY78781.1"/>
    </source>
</evidence>
<dbReference type="EMBL" id="VCGU01000003">
    <property type="protein sequence ID" value="TRY78781.1"/>
    <property type="molecule type" value="Genomic_DNA"/>
</dbReference>
<evidence type="ECO:0000313" key="2">
    <source>
        <dbReference type="Proteomes" id="UP000318571"/>
    </source>
</evidence>